<dbReference type="GO" id="GO:0016616">
    <property type="term" value="F:oxidoreductase activity, acting on the CH-OH group of donors, NAD or NADP as acceptor"/>
    <property type="evidence" value="ECO:0007669"/>
    <property type="project" value="UniProtKB-ARBA"/>
</dbReference>
<dbReference type="RefSeq" id="WP_076690214.1">
    <property type="nucleotide sequence ID" value="NZ_CP018762.1"/>
</dbReference>
<dbReference type="CDD" id="cd05233">
    <property type="entry name" value="SDR_c"/>
    <property type="match status" value="1"/>
</dbReference>
<dbReference type="Proteomes" id="UP000187185">
    <property type="component" value="Chromosome"/>
</dbReference>
<proteinExistence type="inferred from homology"/>
<evidence type="ECO:0000256" key="2">
    <source>
        <dbReference type="ARBA" id="ARBA00023002"/>
    </source>
</evidence>
<evidence type="ECO:0000313" key="4">
    <source>
        <dbReference type="EMBL" id="APZ33898.1"/>
    </source>
</evidence>
<dbReference type="SMART" id="SM00822">
    <property type="entry name" value="PKS_KR"/>
    <property type="match status" value="1"/>
</dbReference>
<evidence type="ECO:0000259" key="3">
    <source>
        <dbReference type="SMART" id="SM00822"/>
    </source>
</evidence>
<dbReference type="AlphaFoldDB" id="A0A1P8U714"/>
<keyword evidence="5" id="KW-1185">Reference proteome</keyword>
<gene>
    <name evidence="4" type="ORF">BOH66_06240</name>
</gene>
<dbReference type="GO" id="GO:0006633">
    <property type="term" value="P:fatty acid biosynthetic process"/>
    <property type="evidence" value="ECO:0007669"/>
    <property type="project" value="TreeGrafter"/>
</dbReference>
<dbReference type="EMBL" id="CP018762">
    <property type="protein sequence ID" value="APZ33898.1"/>
    <property type="molecule type" value="Genomic_DNA"/>
</dbReference>
<evidence type="ECO:0000256" key="1">
    <source>
        <dbReference type="ARBA" id="ARBA00006484"/>
    </source>
</evidence>
<dbReference type="Gene3D" id="3.40.50.720">
    <property type="entry name" value="NAD(P)-binding Rossmann-like Domain"/>
    <property type="match status" value="1"/>
</dbReference>
<dbReference type="InterPro" id="IPR057326">
    <property type="entry name" value="KR_dom"/>
</dbReference>
<sequence length="252" mass="26204">MAVNKTGGSSAPVAVVTGGTRGIGLAIAEALVAEGMQVVTVGTSEPTTRPANMTFHRCDISAEDEVTALAAAVEHQYGSVDVLVNNASVSARAALAETTLEDWTRVLSVNLTGTFLMCRAFAGLLNEGGSIVNVASQAGKRGESHILAYATSKAGQLGLTKSLARELAPRIRVNAVCPAVVETDLMLQHYAALADLRRVDEEAIRAEYLAPIPLARPQSAEAIAQAVVFLSSDRASEITGQCLSVDGGLVME</sequence>
<accession>A0A1P8U714</accession>
<comment type="similarity">
    <text evidence="1">Belongs to the short-chain dehydrogenases/reductases (SDR) family.</text>
</comment>
<organism evidence="4 5">
    <name type="scientific">Microbacterium aurum</name>
    <dbReference type="NCBI Taxonomy" id="36805"/>
    <lineage>
        <taxon>Bacteria</taxon>
        <taxon>Bacillati</taxon>
        <taxon>Actinomycetota</taxon>
        <taxon>Actinomycetes</taxon>
        <taxon>Micrococcales</taxon>
        <taxon>Microbacteriaceae</taxon>
        <taxon>Microbacterium</taxon>
    </lineage>
</organism>
<dbReference type="PRINTS" id="PR00081">
    <property type="entry name" value="GDHRDH"/>
</dbReference>
<dbReference type="PANTHER" id="PTHR42760:SF133">
    <property type="entry name" value="3-OXOACYL-[ACYL-CARRIER-PROTEIN] REDUCTASE"/>
    <property type="match status" value="1"/>
</dbReference>
<name>A0A1P8U714_9MICO</name>
<dbReference type="Pfam" id="PF13561">
    <property type="entry name" value="adh_short_C2"/>
    <property type="match status" value="1"/>
</dbReference>
<protein>
    <recommendedName>
        <fullName evidence="3">Ketoreductase domain-containing protein</fullName>
    </recommendedName>
</protein>
<feature type="domain" description="Ketoreductase" evidence="3">
    <location>
        <begin position="12"/>
        <end position="174"/>
    </location>
</feature>
<dbReference type="KEGG" id="maur:BOH66_06240"/>
<dbReference type="PRINTS" id="PR00080">
    <property type="entry name" value="SDRFAMILY"/>
</dbReference>
<dbReference type="OrthoDB" id="286404at2"/>
<dbReference type="GO" id="GO:0048038">
    <property type="term" value="F:quinone binding"/>
    <property type="evidence" value="ECO:0007669"/>
    <property type="project" value="TreeGrafter"/>
</dbReference>
<dbReference type="STRING" id="36805.BOH66_06240"/>
<evidence type="ECO:0000313" key="5">
    <source>
        <dbReference type="Proteomes" id="UP000187185"/>
    </source>
</evidence>
<dbReference type="FunFam" id="3.40.50.720:FF:000084">
    <property type="entry name" value="Short-chain dehydrogenase reductase"/>
    <property type="match status" value="1"/>
</dbReference>
<dbReference type="SUPFAM" id="SSF51735">
    <property type="entry name" value="NAD(P)-binding Rossmann-fold domains"/>
    <property type="match status" value="1"/>
</dbReference>
<dbReference type="InterPro" id="IPR002347">
    <property type="entry name" value="SDR_fam"/>
</dbReference>
<dbReference type="InterPro" id="IPR036291">
    <property type="entry name" value="NAD(P)-bd_dom_sf"/>
</dbReference>
<reference evidence="4 5" key="1">
    <citation type="submission" date="2016-12" db="EMBL/GenBank/DDBJ databases">
        <title>Complete genome sequence of Microbacterium aurum KACC 15219.</title>
        <authorList>
            <person name="Jung Y."/>
            <person name="Shin J.-H."/>
            <person name="Lee Y.-J."/>
            <person name="Yi H."/>
            <person name="Bahn Y.-S."/>
            <person name="Kim J.F."/>
            <person name="Lee D.-W."/>
        </authorList>
    </citation>
    <scope>NUCLEOTIDE SEQUENCE [LARGE SCALE GENOMIC DNA]</scope>
    <source>
        <strain evidence="4 5">KACC 15219</strain>
    </source>
</reference>
<keyword evidence="2" id="KW-0560">Oxidoreductase</keyword>
<dbReference type="PANTHER" id="PTHR42760">
    <property type="entry name" value="SHORT-CHAIN DEHYDROGENASES/REDUCTASES FAMILY MEMBER"/>
    <property type="match status" value="1"/>
</dbReference>